<dbReference type="RefSeq" id="WP_013632944.1">
    <property type="nucleotide sequence ID" value="NC_015177.1"/>
</dbReference>
<evidence type="ECO:0008006" key="3">
    <source>
        <dbReference type="Google" id="ProtNLM"/>
    </source>
</evidence>
<name>F0S9A7_PSESL</name>
<dbReference type="KEGG" id="psn:Pedsa_1904"/>
<dbReference type="AlphaFoldDB" id="F0S9A7"/>
<dbReference type="Gene3D" id="3.30.70.260">
    <property type="match status" value="1"/>
</dbReference>
<reference evidence="2" key="2">
    <citation type="submission" date="2011-02" db="EMBL/GenBank/DDBJ databases">
        <title>The complete genome of Pedobacter saltans DSM 12145.</title>
        <authorList>
            <consortium name="US DOE Joint Genome Institute (JGI-PGF)"/>
            <person name="Lucas S."/>
            <person name="Copeland A."/>
            <person name="Lapidus A."/>
            <person name="Bruce D."/>
            <person name="Goodwin L."/>
            <person name="Pitluck S."/>
            <person name="Kyrpides N."/>
            <person name="Mavromatis K."/>
            <person name="Pagani I."/>
            <person name="Ivanova N."/>
            <person name="Ovchinnikova G."/>
            <person name="Lu M."/>
            <person name="Detter J.C."/>
            <person name="Han C."/>
            <person name="Land M."/>
            <person name="Hauser L."/>
            <person name="Markowitz V."/>
            <person name="Cheng J.-F."/>
            <person name="Hugenholtz P."/>
            <person name="Woyke T."/>
            <person name="Wu D."/>
            <person name="Tindall B."/>
            <person name="Pomrenke H.G."/>
            <person name="Brambilla E."/>
            <person name="Klenk H.-P."/>
            <person name="Eisen J.A."/>
        </authorList>
    </citation>
    <scope>NUCLEOTIDE SEQUENCE [LARGE SCALE GENOMIC DNA]</scope>
    <source>
        <strain evidence="2">ATCC 51119 / DSM 12145 / JCM 21818 / LMG 10337 / NBRC 100064 / NCIMB 13643</strain>
    </source>
</reference>
<dbReference type="eggNOG" id="COG2921">
    <property type="taxonomic scope" value="Bacteria"/>
</dbReference>
<reference evidence="1 2" key="1">
    <citation type="journal article" date="2011" name="Stand. Genomic Sci.">
        <title>Complete genome sequence of the gliding, heparinolytic Pedobacter saltans type strain (113).</title>
        <authorList>
            <person name="Liolios K."/>
            <person name="Sikorski J."/>
            <person name="Lu M."/>
            <person name="Nolan M."/>
            <person name="Lapidus A."/>
            <person name="Lucas S."/>
            <person name="Hammon N."/>
            <person name="Deshpande S."/>
            <person name="Cheng J.F."/>
            <person name="Tapia R."/>
            <person name="Han C."/>
            <person name="Goodwin L."/>
            <person name="Pitluck S."/>
            <person name="Huntemann M."/>
            <person name="Ivanova N."/>
            <person name="Pagani I."/>
            <person name="Mavromatis K."/>
            <person name="Ovchinikova G."/>
            <person name="Pati A."/>
            <person name="Chen A."/>
            <person name="Palaniappan K."/>
            <person name="Land M."/>
            <person name="Hauser L."/>
            <person name="Brambilla E.M."/>
            <person name="Kotsyurbenko O."/>
            <person name="Rohde M."/>
            <person name="Tindall B.J."/>
            <person name="Abt B."/>
            <person name="Goker M."/>
            <person name="Detter J.C."/>
            <person name="Woyke T."/>
            <person name="Bristow J."/>
            <person name="Eisen J.A."/>
            <person name="Markowitz V."/>
            <person name="Hugenholtz P."/>
            <person name="Klenk H.P."/>
            <person name="Kyrpides N.C."/>
        </authorList>
    </citation>
    <scope>NUCLEOTIDE SEQUENCE [LARGE SCALE GENOMIC DNA]</scope>
    <source>
        <strain evidence="2">ATCC 51119 / DSM 12145 / JCM 21818 / LMG 10337 / NBRC 100064 / NCIMB 13643</strain>
    </source>
</reference>
<proteinExistence type="predicted"/>
<dbReference type="SUPFAM" id="SSF117991">
    <property type="entry name" value="YbeD/HP0495-like"/>
    <property type="match status" value="1"/>
</dbReference>
<evidence type="ECO:0000313" key="1">
    <source>
        <dbReference type="EMBL" id="ADY52457.1"/>
    </source>
</evidence>
<accession>F0S9A7</accession>
<dbReference type="InterPro" id="IPR007454">
    <property type="entry name" value="UPF0250_YbeD-like"/>
</dbReference>
<dbReference type="Pfam" id="PF04359">
    <property type="entry name" value="DUF493"/>
    <property type="match status" value="1"/>
</dbReference>
<dbReference type="EMBL" id="CP002545">
    <property type="protein sequence ID" value="ADY52457.1"/>
    <property type="molecule type" value="Genomic_DNA"/>
</dbReference>
<dbReference type="OrthoDB" id="5616097at2"/>
<organism evidence="1 2">
    <name type="scientific">Pseudopedobacter saltans (strain ATCC 51119 / DSM 12145 / JCM 21818 / CCUG 39354 / LMG 10337 / NBRC 100064 / NCIMB 13643)</name>
    <name type="common">Pedobacter saltans</name>
    <dbReference type="NCBI Taxonomy" id="762903"/>
    <lineage>
        <taxon>Bacteria</taxon>
        <taxon>Pseudomonadati</taxon>
        <taxon>Bacteroidota</taxon>
        <taxon>Sphingobacteriia</taxon>
        <taxon>Sphingobacteriales</taxon>
        <taxon>Sphingobacteriaceae</taxon>
        <taxon>Pseudopedobacter</taxon>
    </lineage>
</organism>
<evidence type="ECO:0000313" key="2">
    <source>
        <dbReference type="Proteomes" id="UP000000310"/>
    </source>
</evidence>
<gene>
    <name evidence="1" type="ordered locus">Pedsa_1904</name>
</gene>
<dbReference type="HOGENOM" id="CLU_175559_0_0_10"/>
<dbReference type="InterPro" id="IPR027471">
    <property type="entry name" value="YbeD-like_sf"/>
</dbReference>
<dbReference type="STRING" id="762903.Pedsa_1904"/>
<dbReference type="Proteomes" id="UP000000310">
    <property type="component" value="Chromosome"/>
</dbReference>
<keyword evidence="2" id="KW-1185">Reference proteome</keyword>
<sequence>MEDQNKIINFQNLDDGLDKGKDFYVTFKEKLEQVQAFPGKYNFKFIVKNQEGRIEDLKTIFPEDTIQKNESKNGSYVSVTILKEVKDADEVVAYYKKAGTIEGIMML</sequence>
<protein>
    <recommendedName>
        <fullName evidence="3">DUF493 domain-containing protein</fullName>
    </recommendedName>
</protein>